<accession>A0ABD5E276</accession>
<dbReference type="PANTHER" id="PTHR30146:SF109">
    <property type="entry name" value="HTH-TYPE TRANSCRIPTIONAL REGULATOR GALS"/>
    <property type="match status" value="1"/>
</dbReference>
<dbReference type="InterPro" id="IPR000843">
    <property type="entry name" value="HTH_LacI"/>
</dbReference>
<dbReference type="SUPFAM" id="SSF47413">
    <property type="entry name" value="lambda repressor-like DNA-binding domains"/>
    <property type="match status" value="1"/>
</dbReference>
<dbReference type="RefSeq" id="WP_311676776.1">
    <property type="nucleotide sequence ID" value="NZ_JAVRER010000007.1"/>
</dbReference>
<dbReference type="EMBL" id="JAVRER010000007">
    <property type="protein sequence ID" value="MDT0415209.1"/>
    <property type="molecule type" value="Genomic_DNA"/>
</dbReference>
<organism evidence="5 6">
    <name type="scientific">Streptomyces evansiae</name>
    <dbReference type="NCBI Taxonomy" id="3075535"/>
    <lineage>
        <taxon>Bacteria</taxon>
        <taxon>Bacillati</taxon>
        <taxon>Actinomycetota</taxon>
        <taxon>Actinomycetes</taxon>
        <taxon>Kitasatosporales</taxon>
        <taxon>Streptomycetaceae</taxon>
        <taxon>Streptomyces</taxon>
    </lineage>
</organism>
<comment type="caution">
    <text evidence="5">The sequence shown here is derived from an EMBL/GenBank/DDBJ whole genome shotgun (WGS) entry which is preliminary data.</text>
</comment>
<evidence type="ECO:0000256" key="1">
    <source>
        <dbReference type="ARBA" id="ARBA00023015"/>
    </source>
</evidence>
<dbReference type="AlphaFoldDB" id="A0ABD5E276"/>
<protein>
    <submittedName>
        <fullName evidence="5">LacI family DNA-binding transcriptional regulator</fullName>
    </submittedName>
</protein>
<dbReference type="SUPFAM" id="SSF53822">
    <property type="entry name" value="Periplasmic binding protein-like I"/>
    <property type="match status" value="1"/>
</dbReference>
<evidence type="ECO:0000259" key="4">
    <source>
        <dbReference type="PROSITE" id="PS50932"/>
    </source>
</evidence>
<dbReference type="InterPro" id="IPR010982">
    <property type="entry name" value="Lambda_DNA-bd_dom_sf"/>
</dbReference>
<keyword evidence="3" id="KW-0804">Transcription</keyword>
<evidence type="ECO:0000256" key="3">
    <source>
        <dbReference type="ARBA" id="ARBA00023163"/>
    </source>
</evidence>
<keyword evidence="1" id="KW-0805">Transcription regulation</keyword>
<keyword evidence="2 5" id="KW-0238">DNA-binding</keyword>
<dbReference type="PANTHER" id="PTHR30146">
    <property type="entry name" value="LACI-RELATED TRANSCRIPTIONAL REPRESSOR"/>
    <property type="match status" value="1"/>
</dbReference>
<dbReference type="CDD" id="cd01392">
    <property type="entry name" value="HTH_LacI"/>
    <property type="match status" value="1"/>
</dbReference>
<sequence length="320" mass="34385">MLSGKRQVSEAIRERVMRVVEESGYRPSATARALAHGSTRTFGLVIPPTSEHLVAEQLRFVGAVAEAAAAHDHDVLLSPSGEAHESAFDRMVGERRVDGVIVMETMLHDSRVARLIDEGLPFVTIGRTGAEEAHSWVDLDYAGLVTEAVTRLAALGHERIALINRPQRLLDREYGPAFRALDAFEKAVVAHDLRGTAVCAEDEEESGAEVTRRLLGTLVPPPTAIVTVNERALDGVVAALRSARVVVPRDLSLLAVTSEEHARAHEPQIGGADVPTAEMGRNAVEALLRRVTHPEEALAHVLLSPPFLPRGTEGPAPASA</sequence>
<dbReference type="GO" id="GO:0006355">
    <property type="term" value="P:regulation of DNA-templated transcription"/>
    <property type="evidence" value="ECO:0007669"/>
    <property type="project" value="UniProtKB-ARBA"/>
</dbReference>
<dbReference type="SMART" id="SM00354">
    <property type="entry name" value="HTH_LACI"/>
    <property type="match status" value="1"/>
</dbReference>
<gene>
    <name evidence="5" type="ORF">RM574_06850</name>
</gene>
<dbReference type="Pfam" id="PF13377">
    <property type="entry name" value="Peripla_BP_3"/>
    <property type="match status" value="1"/>
</dbReference>
<dbReference type="Gene3D" id="3.40.50.2300">
    <property type="match status" value="2"/>
</dbReference>
<dbReference type="PROSITE" id="PS50932">
    <property type="entry name" value="HTH_LACI_2"/>
    <property type="match status" value="1"/>
</dbReference>
<name>A0ABD5E276_9ACTN</name>
<dbReference type="InterPro" id="IPR046335">
    <property type="entry name" value="LacI/GalR-like_sensor"/>
</dbReference>
<evidence type="ECO:0000313" key="6">
    <source>
        <dbReference type="Proteomes" id="UP001183607"/>
    </source>
</evidence>
<dbReference type="GO" id="GO:0003677">
    <property type="term" value="F:DNA binding"/>
    <property type="evidence" value="ECO:0007669"/>
    <property type="project" value="UniProtKB-KW"/>
</dbReference>
<evidence type="ECO:0000313" key="5">
    <source>
        <dbReference type="EMBL" id="MDT0415209.1"/>
    </source>
</evidence>
<dbReference type="Proteomes" id="UP001183607">
    <property type="component" value="Unassembled WGS sequence"/>
</dbReference>
<dbReference type="InterPro" id="IPR028082">
    <property type="entry name" value="Peripla_BP_I"/>
</dbReference>
<dbReference type="Gene3D" id="1.10.260.40">
    <property type="entry name" value="lambda repressor-like DNA-binding domains"/>
    <property type="match status" value="1"/>
</dbReference>
<reference evidence="6" key="1">
    <citation type="submission" date="2023-07" db="EMBL/GenBank/DDBJ databases">
        <title>30 novel species of actinomycetes from the DSMZ collection.</title>
        <authorList>
            <person name="Nouioui I."/>
        </authorList>
    </citation>
    <scope>NUCLEOTIDE SEQUENCE [LARGE SCALE GENOMIC DNA]</scope>
    <source>
        <strain evidence="6">DSM 41982</strain>
    </source>
</reference>
<evidence type="ECO:0000256" key="2">
    <source>
        <dbReference type="ARBA" id="ARBA00023125"/>
    </source>
</evidence>
<proteinExistence type="predicted"/>
<feature type="domain" description="HTH lacI-type" evidence="4">
    <location>
        <begin position="1"/>
        <end position="36"/>
    </location>
</feature>